<sequence>MAHMNFWQSLSITNFASGQTATYGLTNAWAYK</sequence>
<reference evidence="1" key="2">
    <citation type="submission" date="2014-03" db="EMBL/GenBank/DDBJ databases">
        <title>The Genome Annotation of Fusarium oxysporum PHW808.</title>
        <authorList>
            <consortium name="The Broad Institute Genomics Platform"/>
            <person name="Ma L.-J."/>
            <person name="Corby-Kistler H."/>
            <person name="Broz K."/>
            <person name="Gale L.R."/>
            <person name="Jonkers W."/>
            <person name="O'Donnell K."/>
            <person name="Ploetz R."/>
            <person name="Steinberg C."/>
            <person name="Schwartz D.C."/>
            <person name="VanEtten H."/>
            <person name="Zhou S."/>
            <person name="Young S.K."/>
            <person name="Zeng Q."/>
            <person name="Gargeya S."/>
            <person name="Fitzgerald M."/>
            <person name="Abouelleil A."/>
            <person name="Alvarado L."/>
            <person name="Chapman S.B."/>
            <person name="Gainer-Dewar J."/>
            <person name="Goldberg J."/>
            <person name="Griggs A."/>
            <person name="Gujja S."/>
            <person name="Hansen M."/>
            <person name="Howarth C."/>
            <person name="Imamovic A."/>
            <person name="Ireland A."/>
            <person name="Larimer J."/>
            <person name="McCowan C."/>
            <person name="Murphy C."/>
            <person name="Pearson M."/>
            <person name="Poon T.W."/>
            <person name="Priest M."/>
            <person name="Roberts A."/>
            <person name="Saif S."/>
            <person name="Shea T."/>
            <person name="Sykes S."/>
            <person name="Wortman J."/>
            <person name="Nusbaum C."/>
            <person name="Birren B."/>
        </authorList>
    </citation>
    <scope>NUCLEOTIDE SEQUENCE</scope>
    <source>
        <strain evidence="1">54008</strain>
    </source>
</reference>
<protein>
    <submittedName>
        <fullName evidence="1">Uncharacterized protein</fullName>
    </submittedName>
</protein>
<name>X0H6H0_FUSOX</name>
<organism evidence="1">
    <name type="scientific">Fusarium oxysporum f. sp. conglutinans race 2 54008</name>
    <dbReference type="NCBI Taxonomy" id="1089457"/>
    <lineage>
        <taxon>Eukaryota</taxon>
        <taxon>Fungi</taxon>
        <taxon>Dikarya</taxon>
        <taxon>Ascomycota</taxon>
        <taxon>Pezizomycotina</taxon>
        <taxon>Sordariomycetes</taxon>
        <taxon>Hypocreomycetidae</taxon>
        <taxon>Hypocreales</taxon>
        <taxon>Nectriaceae</taxon>
        <taxon>Fusarium</taxon>
        <taxon>Fusarium oxysporum species complex</taxon>
    </lineage>
</organism>
<reference evidence="1" key="1">
    <citation type="submission" date="2011-11" db="EMBL/GenBank/DDBJ databases">
        <title>The Genome Sequence of Fusarium oxysporum PHW808.</title>
        <authorList>
            <consortium name="The Broad Institute Genome Sequencing Platform"/>
            <person name="Ma L.-J."/>
            <person name="Gale L.R."/>
            <person name="Schwartz D.C."/>
            <person name="Zhou S."/>
            <person name="Corby-Kistler H."/>
            <person name="Young S.K."/>
            <person name="Zeng Q."/>
            <person name="Gargeya S."/>
            <person name="Fitzgerald M."/>
            <person name="Haas B."/>
            <person name="Abouelleil A."/>
            <person name="Alvarado L."/>
            <person name="Arachchi H.M."/>
            <person name="Berlin A."/>
            <person name="Brown A."/>
            <person name="Chapman S.B."/>
            <person name="Chen Z."/>
            <person name="Dunbar C."/>
            <person name="Freedman E."/>
            <person name="Gearin G."/>
            <person name="Goldberg J."/>
            <person name="Griggs A."/>
            <person name="Gujja S."/>
            <person name="Heiman D."/>
            <person name="Howarth C."/>
            <person name="Larson L."/>
            <person name="Lui A."/>
            <person name="MacDonald P.J.P."/>
            <person name="Montmayeur A."/>
            <person name="Murphy C."/>
            <person name="Neiman D."/>
            <person name="Pearson M."/>
            <person name="Priest M."/>
            <person name="Roberts A."/>
            <person name="Saif S."/>
            <person name="Shea T."/>
            <person name="Shenoy N."/>
            <person name="Sisk P."/>
            <person name="Stolte C."/>
            <person name="Sykes S."/>
            <person name="Wortman J."/>
            <person name="Nusbaum C."/>
            <person name="Birren B."/>
        </authorList>
    </citation>
    <scope>NUCLEOTIDE SEQUENCE [LARGE SCALE GENOMIC DNA]</scope>
    <source>
        <strain evidence="1">54008</strain>
    </source>
</reference>
<dbReference type="HOGENOM" id="CLU_3392377_0_0_1"/>
<dbReference type="Proteomes" id="UP000030676">
    <property type="component" value="Unassembled WGS sequence"/>
</dbReference>
<evidence type="ECO:0000313" key="1">
    <source>
        <dbReference type="EMBL" id="EXL67505.1"/>
    </source>
</evidence>
<dbReference type="AlphaFoldDB" id="X0H6H0"/>
<dbReference type="EMBL" id="KK033347">
    <property type="protein sequence ID" value="EXL67505.1"/>
    <property type="molecule type" value="Genomic_DNA"/>
</dbReference>
<proteinExistence type="predicted"/>
<accession>X0H6H0</accession>
<gene>
    <name evidence="1" type="ORF">FOPG_16377</name>
</gene>